<sequence length="453" mass="51413">MSFFVRKSNKFRVKKKDDKKQKKKKAVEFEVSSDSEDDAEINGNLRKRAIEESESEIEETAQEKKVRLAKKYLENIERQEKERLDDNLVDEAVNARLKDEVLEKSGYLFKRIANTYLPPNEDDIRYLKNGHKLPVTCVCVSNDSLYIYSASKDCSIIKWCLNTGKKIKIIPGGRKGTEKSHVGHSACVNCLAISSDDKFLASGCDNKVINIWNPETMELLKSFSGHRDVVTGVAFRKSTHTLYSCSRDKSVKVWNLDEMIYVETLFGHQEPITAIDSLLRERTITAGGRDRSIRVWKIIEESQLIFEGHNGSIDCVKLIDENHFVSAGEDGSICLWDTSKKKPVTEVPHAHGATTSTSNWISSLAVLVNSDLFASGSNDGVIRFWKCSDFKKIDEMFIVSAIGFVNCMQFSANGEYLVAAIGQEHRLGRWWRLKEAKNSVIIIPLRRKNEEDQ</sequence>
<dbReference type="GO" id="GO:0034511">
    <property type="term" value="F:U3 snoRNA binding"/>
    <property type="evidence" value="ECO:0007669"/>
    <property type="project" value="InterPro"/>
</dbReference>
<reference evidence="21 22" key="1">
    <citation type="journal article" date="2018" name="Gigascience">
        <title>Genomes of trombidid mites reveal novel predicted allergens and laterally-transferred genes associated with secondary metabolism.</title>
        <authorList>
            <person name="Dong X."/>
            <person name="Chaisiri K."/>
            <person name="Xia D."/>
            <person name="Armstrong S.D."/>
            <person name="Fang Y."/>
            <person name="Donnelly M.J."/>
            <person name="Kadowaki T."/>
            <person name="McGarry J.W."/>
            <person name="Darby A.C."/>
            <person name="Makepeace B.L."/>
        </authorList>
    </citation>
    <scope>NUCLEOTIDE SEQUENCE [LARGE SCALE GENOMIC DNA]</scope>
    <source>
        <strain evidence="21">UoL-WK</strain>
    </source>
</reference>
<keyword evidence="6" id="KW-0597">Phosphoprotein</keyword>
<evidence type="ECO:0000256" key="20">
    <source>
        <dbReference type="SAM" id="MobiDB-lite"/>
    </source>
</evidence>
<dbReference type="STRING" id="1965070.A0A443RAJ7"/>
<dbReference type="GO" id="GO:0032040">
    <property type="term" value="C:small-subunit processome"/>
    <property type="evidence" value="ECO:0007669"/>
    <property type="project" value="TreeGrafter"/>
</dbReference>
<evidence type="ECO:0000256" key="2">
    <source>
        <dbReference type="ARBA" id="ARBA00006777"/>
    </source>
</evidence>
<dbReference type="Proteomes" id="UP000285301">
    <property type="component" value="Unassembled WGS sequence"/>
</dbReference>
<dbReference type="PROSITE" id="PS50294">
    <property type="entry name" value="WD_REPEATS_REGION"/>
    <property type="match status" value="4"/>
</dbReference>
<keyword evidence="13" id="KW-0687">Ribonucleoprotein</keyword>
<evidence type="ECO:0000256" key="5">
    <source>
        <dbReference type="ARBA" id="ARBA00022552"/>
    </source>
</evidence>
<comment type="similarity">
    <text evidence="2">Belongs to the WD repeat RRP9 family.</text>
</comment>
<dbReference type="PRINTS" id="PR00320">
    <property type="entry name" value="GPROTEINBRPT"/>
</dbReference>
<comment type="subunit">
    <text evidence="15">Interacts specifically with the U3 small nucleolar RNA (U3 snoRNA). Binds a sub-fragment of the U3 snoRNA surrounding the B/C motif (3UBC). This association with the U3BC RNA is dependent on the binding of a protein called 15.5K to the box B/C motif. The association of the protein with the U3BC RNA was found to be also dependent on a conserved RNA structure that flanks the box B/C motif. Part of the small subunit (SSU) processome, composed of more than 70 proteins and the RNA chaperone small nucleolar RNA (snoRNA) U3.</text>
</comment>
<dbReference type="AlphaFoldDB" id="A0A443RAJ7"/>
<dbReference type="InterPro" id="IPR020472">
    <property type="entry name" value="WD40_PAC1"/>
</dbReference>
<keyword evidence="11" id="KW-0007">Acetylation</keyword>
<feature type="repeat" description="WD" evidence="19">
    <location>
        <begin position="306"/>
        <end position="346"/>
    </location>
</feature>
<comment type="function">
    <text evidence="14">Component of a nucleolar small nuclear ribonucleoprotein particle (snoRNP) thought to participate in the processing and modification of pre-ribosomal RNA (pre-rRNA). Part of the small subunit (SSU) processome, first precursor of the small eukaryotic ribosomal subunit. During the assembly of the SSU processome in the nucleolus, many ribosome biogenesis factors, an RNA chaperone and ribosomal proteins associate with the nascent pre-rRNA and work in concert to generate RNA folding, modifications, rearrangements and cleavage as well as targeted degradation of pre-ribosomal RNA by the RNA exosome.</text>
</comment>
<keyword evidence="5" id="KW-0698">rRNA processing</keyword>
<feature type="repeat" description="WD" evidence="19">
    <location>
        <begin position="354"/>
        <end position="386"/>
    </location>
</feature>
<keyword evidence="3" id="KW-0488">Methylation</keyword>
<evidence type="ECO:0000256" key="10">
    <source>
        <dbReference type="ARBA" id="ARBA00022884"/>
    </source>
</evidence>
<keyword evidence="4" id="KW-1017">Isopeptide bond</keyword>
<evidence type="ECO:0000256" key="1">
    <source>
        <dbReference type="ARBA" id="ARBA00004604"/>
    </source>
</evidence>
<dbReference type="Gene3D" id="2.130.10.10">
    <property type="entry name" value="YVTN repeat-like/Quinoprotein amine dehydrogenase"/>
    <property type="match status" value="1"/>
</dbReference>
<dbReference type="InterPro" id="IPR019775">
    <property type="entry name" value="WD40_repeat_CS"/>
</dbReference>
<evidence type="ECO:0000256" key="15">
    <source>
        <dbReference type="ARBA" id="ARBA00065513"/>
    </source>
</evidence>
<evidence type="ECO:0000313" key="22">
    <source>
        <dbReference type="Proteomes" id="UP000285301"/>
    </source>
</evidence>
<feature type="repeat" description="WD" evidence="19">
    <location>
        <begin position="181"/>
        <end position="222"/>
    </location>
</feature>
<dbReference type="CDD" id="cd00200">
    <property type="entry name" value="WD40"/>
    <property type="match status" value="1"/>
</dbReference>
<evidence type="ECO:0000256" key="9">
    <source>
        <dbReference type="ARBA" id="ARBA00022843"/>
    </source>
</evidence>
<evidence type="ECO:0000256" key="7">
    <source>
        <dbReference type="ARBA" id="ARBA00022574"/>
    </source>
</evidence>
<dbReference type="PROSITE" id="PS00678">
    <property type="entry name" value="WD_REPEATS_1"/>
    <property type="match status" value="1"/>
</dbReference>
<keyword evidence="12" id="KW-0539">Nucleus</keyword>
<evidence type="ECO:0000256" key="3">
    <source>
        <dbReference type="ARBA" id="ARBA00022481"/>
    </source>
</evidence>
<evidence type="ECO:0000256" key="12">
    <source>
        <dbReference type="ARBA" id="ARBA00023242"/>
    </source>
</evidence>
<keyword evidence="22" id="KW-1185">Reference proteome</keyword>
<dbReference type="InterPro" id="IPR015943">
    <property type="entry name" value="WD40/YVTN_repeat-like_dom_sf"/>
</dbReference>
<dbReference type="PANTHER" id="PTHR19865">
    <property type="entry name" value="U3 SMALL NUCLEOLAR RNA INTERACTING PROTEIN 2"/>
    <property type="match status" value="1"/>
</dbReference>
<comment type="subcellular location">
    <subcellularLocation>
        <location evidence="1">Nucleus</location>
        <location evidence="1">Nucleolus</location>
    </subcellularLocation>
</comment>
<feature type="repeat" description="WD" evidence="19">
    <location>
        <begin position="223"/>
        <end position="264"/>
    </location>
</feature>
<evidence type="ECO:0000256" key="17">
    <source>
        <dbReference type="ARBA" id="ARBA00076054"/>
    </source>
</evidence>
<keyword evidence="10" id="KW-0694">RNA-binding</keyword>
<dbReference type="FunFam" id="2.130.10.10:FF:000143">
    <property type="entry name" value="U3 small nucleolar RNA-interacting protein 2 isoform X2"/>
    <property type="match status" value="1"/>
</dbReference>
<dbReference type="OrthoDB" id="189968at2759"/>
<name>A0A443RAJ7_9ACAR</name>
<dbReference type="PANTHER" id="PTHR19865:SF0">
    <property type="entry name" value="U3 SMALL NUCLEOLAR RNA-INTERACTING PROTEIN 2"/>
    <property type="match status" value="1"/>
</dbReference>
<organism evidence="21 22">
    <name type="scientific">Dinothrombium tinctorium</name>
    <dbReference type="NCBI Taxonomy" id="1965070"/>
    <lineage>
        <taxon>Eukaryota</taxon>
        <taxon>Metazoa</taxon>
        <taxon>Ecdysozoa</taxon>
        <taxon>Arthropoda</taxon>
        <taxon>Chelicerata</taxon>
        <taxon>Arachnida</taxon>
        <taxon>Acari</taxon>
        <taxon>Acariformes</taxon>
        <taxon>Trombidiformes</taxon>
        <taxon>Prostigmata</taxon>
        <taxon>Anystina</taxon>
        <taxon>Parasitengona</taxon>
        <taxon>Trombidioidea</taxon>
        <taxon>Trombidiidae</taxon>
        <taxon>Dinothrombium</taxon>
    </lineage>
</organism>
<evidence type="ECO:0000256" key="19">
    <source>
        <dbReference type="PROSITE-ProRule" id="PRU00221"/>
    </source>
</evidence>
<dbReference type="GO" id="GO:0006364">
    <property type="term" value="P:rRNA processing"/>
    <property type="evidence" value="ECO:0007669"/>
    <property type="project" value="UniProtKB-KW"/>
</dbReference>
<dbReference type="InterPro" id="IPR039241">
    <property type="entry name" value="Rrp9-like"/>
</dbReference>
<feature type="region of interest" description="Disordered" evidence="20">
    <location>
        <begin position="14"/>
        <end position="45"/>
    </location>
</feature>
<gene>
    <name evidence="21" type="ORF">B4U79_00247</name>
</gene>
<dbReference type="SMART" id="SM00320">
    <property type="entry name" value="WD40"/>
    <property type="match status" value="6"/>
</dbReference>
<evidence type="ECO:0000256" key="6">
    <source>
        <dbReference type="ARBA" id="ARBA00022553"/>
    </source>
</evidence>
<dbReference type="SUPFAM" id="SSF50978">
    <property type="entry name" value="WD40 repeat-like"/>
    <property type="match status" value="1"/>
</dbReference>
<protein>
    <recommendedName>
        <fullName evidence="16">U3 small nucleolar RNA-interacting protein 2</fullName>
    </recommendedName>
    <alternativeName>
        <fullName evidence="18">RRP9 homolog</fullName>
    </alternativeName>
    <alternativeName>
        <fullName evidence="17">U3 small nucleolar ribonucleoprotein-associated 55 kDa protein</fullName>
    </alternativeName>
</protein>
<dbReference type="PROSITE" id="PS50082">
    <property type="entry name" value="WD_REPEATS_2"/>
    <property type="match status" value="6"/>
</dbReference>
<evidence type="ECO:0000313" key="21">
    <source>
        <dbReference type="EMBL" id="RWS12298.1"/>
    </source>
</evidence>
<feature type="repeat" description="WD" evidence="19">
    <location>
        <begin position="128"/>
        <end position="169"/>
    </location>
</feature>
<keyword evidence="9" id="KW-0832">Ubl conjugation</keyword>
<feature type="compositionally biased region" description="Acidic residues" evidence="20">
    <location>
        <begin position="31"/>
        <end position="40"/>
    </location>
</feature>
<evidence type="ECO:0000256" key="16">
    <source>
        <dbReference type="ARBA" id="ARBA00074377"/>
    </source>
</evidence>
<evidence type="ECO:0000256" key="4">
    <source>
        <dbReference type="ARBA" id="ARBA00022499"/>
    </source>
</evidence>
<keyword evidence="7 19" id="KW-0853">WD repeat</keyword>
<accession>A0A443RAJ7</accession>
<evidence type="ECO:0000256" key="14">
    <source>
        <dbReference type="ARBA" id="ARBA00055322"/>
    </source>
</evidence>
<evidence type="ECO:0000256" key="8">
    <source>
        <dbReference type="ARBA" id="ARBA00022737"/>
    </source>
</evidence>
<evidence type="ECO:0000256" key="13">
    <source>
        <dbReference type="ARBA" id="ARBA00023274"/>
    </source>
</evidence>
<evidence type="ECO:0000256" key="11">
    <source>
        <dbReference type="ARBA" id="ARBA00022990"/>
    </source>
</evidence>
<dbReference type="EMBL" id="NCKU01001363">
    <property type="protein sequence ID" value="RWS12298.1"/>
    <property type="molecule type" value="Genomic_DNA"/>
</dbReference>
<dbReference type="Pfam" id="PF00400">
    <property type="entry name" value="WD40"/>
    <property type="match status" value="6"/>
</dbReference>
<comment type="caution">
    <text evidence="21">The sequence shown here is derived from an EMBL/GenBank/DDBJ whole genome shotgun (WGS) entry which is preliminary data.</text>
</comment>
<keyword evidence="8" id="KW-0677">Repeat</keyword>
<proteinExistence type="inferred from homology"/>
<dbReference type="InterPro" id="IPR036322">
    <property type="entry name" value="WD40_repeat_dom_sf"/>
</dbReference>
<dbReference type="InterPro" id="IPR001680">
    <property type="entry name" value="WD40_rpt"/>
</dbReference>
<evidence type="ECO:0000256" key="18">
    <source>
        <dbReference type="ARBA" id="ARBA00077445"/>
    </source>
</evidence>
<feature type="repeat" description="WD" evidence="19">
    <location>
        <begin position="265"/>
        <end position="298"/>
    </location>
</feature>